<feature type="compositionally biased region" description="Basic and acidic residues" evidence="2">
    <location>
        <begin position="390"/>
        <end position="399"/>
    </location>
</feature>
<feature type="region of interest" description="Disordered" evidence="2">
    <location>
        <begin position="1"/>
        <end position="40"/>
    </location>
</feature>
<dbReference type="FunCoup" id="A0A316YZ20">
    <property type="interactions" value="38"/>
</dbReference>
<dbReference type="OrthoDB" id="258495at2759"/>
<dbReference type="GO" id="GO:1902660">
    <property type="term" value="P:negative regulation of glucose mediated signaling pathway"/>
    <property type="evidence" value="ECO:0007669"/>
    <property type="project" value="TreeGrafter"/>
</dbReference>
<dbReference type="PROSITE" id="PS00607">
    <property type="entry name" value="PDEASE_II"/>
    <property type="match status" value="1"/>
</dbReference>
<dbReference type="InterPro" id="IPR000396">
    <property type="entry name" value="Pdiesterase2"/>
</dbReference>
<evidence type="ECO:0000256" key="1">
    <source>
        <dbReference type="ARBA" id="ARBA00022801"/>
    </source>
</evidence>
<keyword evidence="4" id="KW-1185">Reference proteome</keyword>
<feature type="compositionally biased region" description="Low complexity" evidence="2">
    <location>
        <begin position="426"/>
        <end position="439"/>
    </location>
</feature>
<accession>A0A316YZ20</accession>
<feature type="compositionally biased region" description="Basic and acidic residues" evidence="2">
    <location>
        <begin position="288"/>
        <end position="306"/>
    </location>
</feature>
<evidence type="ECO:0000313" key="4">
    <source>
        <dbReference type="Proteomes" id="UP000245768"/>
    </source>
</evidence>
<feature type="compositionally biased region" description="Low complexity" evidence="2">
    <location>
        <begin position="17"/>
        <end position="26"/>
    </location>
</feature>
<reference evidence="3 4" key="1">
    <citation type="journal article" date="2018" name="Mol. Biol. Evol.">
        <title>Broad Genomic Sampling Reveals a Smut Pathogenic Ancestry of the Fungal Clade Ustilaginomycotina.</title>
        <authorList>
            <person name="Kijpornyongpan T."/>
            <person name="Mondo S.J."/>
            <person name="Barry K."/>
            <person name="Sandor L."/>
            <person name="Lee J."/>
            <person name="Lipzen A."/>
            <person name="Pangilinan J."/>
            <person name="LaButti K."/>
            <person name="Hainaut M."/>
            <person name="Henrissat B."/>
            <person name="Grigoriev I.V."/>
            <person name="Spatafora J.W."/>
            <person name="Aime M.C."/>
        </authorList>
    </citation>
    <scope>NUCLEOTIDE SEQUENCE [LARGE SCALE GENOMIC DNA]</scope>
    <source>
        <strain evidence="3 4">MCA 4198</strain>
    </source>
</reference>
<evidence type="ECO:0000313" key="3">
    <source>
        <dbReference type="EMBL" id="PWN93313.1"/>
    </source>
</evidence>
<dbReference type="STRING" id="215250.A0A316YZ20"/>
<dbReference type="Pfam" id="PF02112">
    <property type="entry name" value="PDEase_II"/>
    <property type="match status" value="2"/>
</dbReference>
<sequence>MARPRTAPEGQPEPEPSSSSSSTSSSGFRPPQHVRLHPPDQEPSFTFVCLGVGGGPLESDCSCYLLKPADRDWHNGAVVVEGGSWLGALARILENVGPESAFADVQFPHDDAALRAGYLGSFAHSFLISHAHLDHIAGMVLGSASLPGKRKVLGLKPTLENLSDLFNGKIWPKLASWEDDGGPAVYHLKALYSQEQANIDDSLAVLPFALSHGLNPSVPPAPPTPSQAYPPGKPTSFFSKRYSLPLNGYFPALSLQPAKSPSSSPRDRSPSASGERPVFTSPFAPERAYVERLNEAQEGNEERDGSDYDTATQGSTSHDEAESPTPLPPTSSSSLLKKEPALSPTSEVPPSADATTSSSSSLAPSTPPSSSTPSASSKLQITMPDVGVSRAEELRERPRAARSISGRSRRPRTAQGSETGLGGRGATTAARAAASGTKAPPRRVSIDDESPPALDSTAFFITNRRTGRDVLFFGDVEPDCISRSPRNRRVWAHAAPRFVEKNLNTIFLECSFPASHPTQFLYGHLSVNHLFDEIRTLSRIVVAEKKRRLNRRQAAPPPPSYPRSKLSVSQLPPIPASPMAASSVQDSELHGSLEGLSIVIVHVKTALFPSFEASPPNSSSPSSGEEVEQRPRVVDPRTMQQRILEELRDMEHDVGLGVRFEMAKQGMRIDC</sequence>
<keyword evidence="1" id="KW-0378">Hydrolase</keyword>
<organism evidence="3 4">
    <name type="scientific">Acaromyces ingoldii</name>
    <dbReference type="NCBI Taxonomy" id="215250"/>
    <lineage>
        <taxon>Eukaryota</taxon>
        <taxon>Fungi</taxon>
        <taxon>Dikarya</taxon>
        <taxon>Basidiomycota</taxon>
        <taxon>Ustilaginomycotina</taxon>
        <taxon>Exobasidiomycetes</taxon>
        <taxon>Exobasidiales</taxon>
        <taxon>Cryptobasidiaceae</taxon>
        <taxon>Acaromyces</taxon>
    </lineage>
</organism>
<evidence type="ECO:0000256" key="2">
    <source>
        <dbReference type="SAM" id="MobiDB-lite"/>
    </source>
</evidence>
<name>A0A316YZ20_9BASI</name>
<dbReference type="PANTHER" id="PTHR28283">
    <property type="entry name" value="3',5'-CYCLIC-NUCLEOTIDE PHOSPHODIESTERASE 1"/>
    <property type="match status" value="1"/>
</dbReference>
<feature type="region of interest" description="Disordered" evidence="2">
    <location>
        <begin position="612"/>
        <end position="637"/>
    </location>
</feature>
<feature type="compositionally biased region" description="Low complexity" evidence="2">
    <location>
        <begin position="349"/>
        <end position="377"/>
    </location>
</feature>
<feature type="compositionally biased region" description="Low complexity" evidence="2">
    <location>
        <begin position="612"/>
        <end position="624"/>
    </location>
</feature>
<dbReference type="GO" id="GO:0006198">
    <property type="term" value="P:cAMP catabolic process"/>
    <property type="evidence" value="ECO:0007669"/>
    <property type="project" value="InterPro"/>
</dbReference>
<dbReference type="RefSeq" id="XP_025380511.1">
    <property type="nucleotide sequence ID" value="XM_025523360.1"/>
</dbReference>
<feature type="region of interest" description="Disordered" evidence="2">
    <location>
        <begin position="255"/>
        <end position="451"/>
    </location>
</feature>
<feature type="region of interest" description="Disordered" evidence="2">
    <location>
        <begin position="547"/>
        <end position="583"/>
    </location>
</feature>
<gene>
    <name evidence="3" type="ORF">FA10DRAFT_277161</name>
</gene>
<dbReference type="GeneID" id="37045276"/>
<protein>
    <recommendedName>
        <fullName evidence="5">Cyclic-AMP phosphodiesterase</fullName>
    </recommendedName>
</protein>
<proteinExistence type="predicted"/>
<dbReference type="GO" id="GO:0047555">
    <property type="term" value="F:3',5'-cyclic-GMP phosphodiesterase activity"/>
    <property type="evidence" value="ECO:0007669"/>
    <property type="project" value="TreeGrafter"/>
</dbReference>
<evidence type="ECO:0008006" key="5">
    <source>
        <dbReference type="Google" id="ProtNLM"/>
    </source>
</evidence>
<dbReference type="Proteomes" id="UP000245768">
    <property type="component" value="Unassembled WGS sequence"/>
</dbReference>
<dbReference type="PANTHER" id="PTHR28283:SF1">
    <property type="entry name" value="3',5'-CYCLIC-NUCLEOTIDE PHOSPHODIESTERASE 1"/>
    <property type="match status" value="1"/>
</dbReference>
<dbReference type="GO" id="GO:0004115">
    <property type="term" value="F:3',5'-cyclic-AMP phosphodiesterase activity"/>
    <property type="evidence" value="ECO:0007669"/>
    <property type="project" value="InterPro"/>
</dbReference>
<dbReference type="EMBL" id="KZ819634">
    <property type="protein sequence ID" value="PWN93313.1"/>
    <property type="molecule type" value="Genomic_DNA"/>
</dbReference>
<dbReference type="InParanoid" id="A0A316YZ20"/>
<dbReference type="InterPro" id="IPR024225">
    <property type="entry name" value="cAMP-PdiesteraseII_CS"/>
</dbReference>
<dbReference type="AlphaFoldDB" id="A0A316YZ20"/>